<name>A0ABD5PX30_9EURY</name>
<protein>
    <submittedName>
        <fullName evidence="2">Cellulase family glycosylhydrolase</fullName>
    </submittedName>
</protein>
<feature type="region of interest" description="Disordered" evidence="1">
    <location>
        <begin position="96"/>
        <end position="131"/>
    </location>
</feature>
<sequence length="431" mass="48837">MDDVRDDGVNERLRDVHGAVYIPQKDWNAYQMWADYRNAVVERDLGYAATVGLNSVRVFASYEYWREDGPTFFAHVEHFLSACDARDVRPVVVLFEAPPTDPPTEQNRRETDPERAFGVHSPSRPEVLQPRDWKGYDRSPVHFARRWAREFAEDDRLLATEIMNEPGTVQPRRDFVTDALRTVRAEAPDATLTMGTKDVRFARFYDREALDGLAGLDAYQFHMNLPKRPAEAYEYLTEQRALADEIGAEATGTANSSETDARKPLWCTEWQRTLEEPPSRFAPNLASLAPTIQKAHADGTLDGDFFWSLLLRPAYLREPRENGRVNGLFHADGAVYSRRDAEAIAGRPLALEERHALPASWRAHRFPYPGPVADGGVRSSDGDGRSGDAHPSDENFSRRSKSDGIEGFRALHESLVRRIRDALGRGRSREK</sequence>
<feature type="compositionally biased region" description="Basic and acidic residues" evidence="1">
    <location>
        <begin position="106"/>
        <end position="117"/>
    </location>
</feature>
<keyword evidence="3" id="KW-1185">Reference proteome</keyword>
<evidence type="ECO:0000313" key="2">
    <source>
        <dbReference type="EMBL" id="MFC4823022.1"/>
    </source>
</evidence>
<dbReference type="SUPFAM" id="SSF51445">
    <property type="entry name" value="(Trans)glycosidases"/>
    <property type="match status" value="1"/>
</dbReference>
<accession>A0ABD5PX30</accession>
<organism evidence="2 3">
    <name type="scientific">Halorussus aquaticus</name>
    <dbReference type="NCBI Taxonomy" id="2953748"/>
    <lineage>
        <taxon>Archaea</taxon>
        <taxon>Methanobacteriati</taxon>
        <taxon>Methanobacteriota</taxon>
        <taxon>Stenosarchaea group</taxon>
        <taxon>Halobacteria</taxon>
        <taxon>Halobacteriales</taxon>
        <taxon>Haladaptataceae</taxon>
        <taxon>Halorussus</taxon>
    </lineage>
</organism>
<evidence type="ECO:0000313" key="3">
    <source>
        <dbReference type="Proteomes" id="UP001595945"/>
    </source>
</evidence>
<gene>
    <name evidence="2" type="ORF">ACFO9K_01980</name>
</gene>
<evidence type="ECO:0000256" key="1">
    <source>
        <dbReference type="SAM" id="MobiDB-lite"/>
    </source>
</evidence>
<dbReference type="AlphaFoldDB" id="A0ABD5PX30"/>
<proteinExistence type="predicted"/>
<dbReference type="Proteomes" id="UP001595945">
    <property type="component" value="Unassembled WGS sequence"/>
</dbReference>
<comment type="caution">
    <text evidence="2">The sequence shown here is derived from an EMBL/GenBank/DDBJ whole genome shotgun (WGS) entry which is preliminary data.</text>
</comment>
<reference evidence="2 3" key="1">
    <citation type="journal article" date="2019" name="Int. J. Syst. Evol. Microbiol.">
        <title>The Global Catalogue of Microorganisms (GCM) 10K type strain sequencing project: providing services to taxonomists for standard genome sequencing and annotation.</title>
        <authorList>
            <consortium name="The Broad Institute Genomics Platform"/>
            <consortium name="The Broad Institute Genome Sequencing Center for Infectious Disease"/>
            <person name="Wu L."/>
            <person name="Ma J."/>
        </authorList>
    </citation>
    <scope>NUCLEOTIDE SEQUENCE [LARGE SCALE GENOMIC DNA]</scope>
    <source>
        <strain evidence="2 3">XZYJ18</strain>
    </source>
</reference>
<dbReference type="GeneID" id="73045933"/>
<feature type="region of interest" description="Disordered" evidence="1">
    <location>
        <begin position="372"/>
        <end position="403"/>
    </location>
</feature>
<dbReference type="InterPro" id="IPR017853">
    <property type="entry name" value="GH"/>
</dbReference>
<dbReference type="EMBL" id="JBHSHT010000001">
    <property type="protein sequence ID" value="MFC4823022.1"/>
    <property type="molecule type" value="Genomic_DNA"/>
</dbReference>
<dbReference type="RefSeq" id="WP_254267476.1">
    <property type="nucleotide sequence ID" value="NZ_CP100400.1"/>
</dbReference>
<feature type="compositionally biased region" description="Basic and acidic residues" evidence="1">
    <location>
        <begin position="380"/>
        <end position="403"/>
    </location>
</feature>
<dbReference type="Gene3D" id="3.20.20.80">
    <property type="entry name" value="Glycosidases"/>
    <property type="match status" value="1"/>
</dbReference>